<dbReference type="EMBL" id="LGRX02000189">
    <property type="protein sequence ID" value="KAK3289258.1"/>
    <property type="molecule type" value="Genomic_DNA"/>
</dbReference>
<feature type="region of interest" description="Disordered" evidence="1">
    <location>
        <begin position="315"/>
        <end position="524"/>
    </location>
</feature>
<dbReference type="Proteomes" id="UP001190700">
    <property type="component" value="Unassembled WGS sequence"/>
</dbReference>
<organism evidence="2 3">
    <name type="scientific">Cymbomonas tetramitiformis</name>
    <dbReference type="NCBI Taxonomy" id="36881"/>
    <lineage>
        <taxon>Eukaryota</taxon>
        <taxon>Viridiplantae</taxon>
        <taxon>Chlorophyta</taxon>
        <taxon>Pyramimonadophyceae</taxon>
        <taxon>Pyramimonadales</taxon>
        <taxon>Pyramimonadaceae</taxon>
        <taxon>Cymbomonas</taxon>
    </lineage>
</organism>
<keyword evidence="3" id="KW-1185">Reference proteome</keyword>
<feature type="region of interest" description="Disordered" evidence="1">
    <location>
        <begin position="123"/>
        <end position="157"/>
    </location>
</feature>
<evidence type="ECO:0000313" key="3">
    <source>
        <dbReference type="Proteomes" id="UP001190700"/>
    </source>
</evidence>
<feature type="region of interest" description="Disordered" evidence="1">
    <location>
        <begin position="247"/>
        <end position="267"/>
    </location>
</feature>
<accession>A0AAE0H3J7</accession>
<feature type="compositionally biased region" description="Low complexity" evidence="1">
    <location>
        <begin position="433"/>
        <end position="442"/>
    </location>
</feature>
<comment type="caution">
    <text evidence="2">The sequence shown here is derived from an EMBL/GenBank/DDBJ whole genome shotgun (WGS) entry which is preliminary data.</text>
</comment>
<sequence length="1009" mass="103635">MTDPLEHVGLDFAFSAGTPRELPLGTPDRSATMLRDGLASLANAAQARSALPNSMLCAPAICGSPNEYLTAVVAAHSTAPSVRSAITEGPSHGASLQLLGEDGGSEVALLNTPGVTRDEAYYSCHASPQSGGSQAPGFPPPLPSPHGAGNPPVGTHVAQLPGAEVTAQMPDFDEFEYDFPDPGEPFAGREPLSSATRAHDFDFMPGPSDVGRAGSPVAQPRPYVAPGPQRACSRGELGKGEAALLREEGGFGGPEGSLPPGRADPDDPNSLTLGEVAALLNERPAFGELFLGFARALRLMHADELRELCFSVLRGGPRSERSMGGAGDFNLSRDPGGGVRDPDLAPFTDLDDLGPGTPRDREGFHRGPPDRTGASPRGEAYRVSSASPLPEIPERPANPTPPRSLSSGDDGEIPDVAADANEEEFADEMRGAQGQYRLQQPLQPGPRLPLGHPHGAAEAEEDEFAAGAAFPRLTLARSSPVPSLPERPANPEPPEESSDGEGSEAGKADGAGEADDSQREQQELQEYLHRLARSGAPIGAMGWAAMDSPATVLSALQQPGPVVLPTGAVVLRDGVAPQRRAGTPGLGGSGGSDEEEEDLLGLDDLPGCGLSIPGRSSLDCEEDLGSPPPLSPPQSPSGGRRAECLPHLDDAAAALEDEWAQATAAVVRSAATDPAPEGVSRGAGARREDAGRATTGPDGSSAILPGDAAQLKAKAWTQANAALQATGGDEELQARSKSWTQRLQAQGSVCEPVDVLDGGDVLDAGTPYPQPAEGDEELQARSKSWTQRLQAHGSVCEPVDVLDGGDVLDASPPDLQAAGGGDQDLEARSKAWTQRLQAHGSVSKPQGGPGEGASGATCAQAGLGLWTVGDGKGGHMEGGLARAGIIKPKSGSAAGGEGTGTCLDVLVLPDPGAGVIRCAAGAADLKNQMLVEAARYDATLLDLPTGDAASRDLLPTHLSDDVEPDMHPAAAADGLTPAQLELPFSEAMNRTLREALQNVISGKSPEQPK</sequence>
<feature type="compositionally biased region" description="Low complexity" evidence="1">
    <location>
        <begin position="602"/>
        <end position="611"/>
    </location>
</feature>
<proteinExistence type="predicted"/>
<gene>
    <name evidence="2" type="ORF">CYMTET_3302</name>
</gene>
<reference evidence="2 3" key="1">
    <citation type="journal article" date="2015" name="Genome Biol. Evol.">
        <title>Comparative Genomics of a Bacterivorous Green Alga Reveals Evolutionary Causalities and Consequences of Phago-Mixotrophic Mode of Nutrition.</title>
        <authorList>
            <person name="Burns J.A."/>
            <person name="Paasch A."/>
            <person name="Narechania A."/>
            <person name="Kim E."/>
        </authorList>
    </citation>
    <scope>NUCLEOTIDE SEQUENCE [LARGE SCALE GENOMIC DNA]</scope>
    <source>
        <strain evidence="2 3">PLY_AMNH</strain>
    </source>
</reference>
<feature type="compositionally biased region" description="Basic and acidic residues" evidence="1">
    <location>
        <begin position="640"/>
        <end position="649"/>
    </location>
</feature>
<name>A0AAE0H3J7_9CHLO</name>
<feature type="region of interest" description="Disordered" evidence="1">
    <location>
        <begin position="574"/>
        <end position="649"/>
    </location>
</feature>
<feature type="compositionally biased region" description="Acidic residues" evidence="1">
    <location>
        <begin position="592"/>
        <end position="601"/>
    </location>
</feature>
<feature type="compositionally biased region" description="Pro residues" evidence="1">
    <location>
        <begin position="626"/>
        <end position="635"/>
    </location>
</feature>
<feature type="compositionally biased region" description="Acidic residues" evidence="1">
    <location>
        <begin position="493"/>
        <end position="502"/>
    </location>
</feature>
<evidence type="ECO:0000256" key="1">
    <source>
        <dbReference type="SAM" id="MobiDB-lite"/>
    </source>
</evidence>
<evidence type="ECO:0000313" key="2">
    <source>
        <dbReference type="EMBL" id="KAK3289258.1"/>
    </source>
</evidence>
<feature type="compositionally biased region" description="Basic and acidic residues" evidence="1">
    <location>
        <begin position="358"/>
        <end position="369"/>
    </location>
</feature>
<feature type="compositionally biased region" description="Pro residues" evidence="1">
    <location>
        <begin position="482"/>
        <end position="492"/>
    </location>
</feature>
<dbReference type="AlphaFoldDB" id="A0AAE0H3J7"/>
<protein>
    <submittedName>
        <fullName evidence="2">Uncharacterized protein</fullName>
    </submittedName>
</protein>
<feature type="region of interest" description="Disordered" evidence="1">
    <location>
        <begin position="665"/>
        <end position="704"/>
    </location>
</feature>